<evidence type="ECO:0000313" key="2">
    <source>
        <dbReference type="Proteomes" id="UP001165481"/>
    </source>
</evidence>
<comment type="caution">
    <text evidence="1">The sequence shown here is derived from an EMBL/GenBank/DDBJ whole genome shotgun (WGS) entry which is preliminary data.</text>
</comment>
<name>A0ABT7IPY5_9BURK</name>
<proteinExistence type="predicted"/>
<gene>
    <name evidence="1" type="ORF">MUN46_010890</name>
</gene>
<organism evidence="1 2">
    <name type="scientific">Mesosutterella faecium</name>
    <dbReference type="NCBI Taxonomy" id="2925194"/>
    <lineage>
        <taxon>Bacteria</taxon>
        <taxon>Pseudomonadati</taxon>
        <taxon>Pseudomonadota</taxon>
        <taxon>Betaproteobacteria</taxon>
        <taxon>Burkholderiales</taxon>
        <taxon>Sutterellaceae</taxon>
        <taxon>Mesosutterella</taxon>
    </lineage>
</organism>
<reference evidence="1" key="1">
    <citation type="submission" date="2023-03" db="EMBL/GenBank/DDBJ databases">
        <title>Mesosutterella sp. nov. isolated from porcine feces.</title>
        <authorList>
            <person name="Yu S."/>
        </authorList>
    </citation>
    <scope>NUCLEOTIDE SEQUENCE</scope>
    <source>
        <strain evidence="1">AGMB02718</strain>
    </source>
</reference>
<keyword evidence="2" id="KW-1185">Reference proteome</keyword>
<accession>A0ABT7IPY5</accession>
<evidence type="ECO:0000313" key="1">
    <source>
        <dbReference type="EMBL" id="MDL2060442.1"/>
    </source>
</evidence>
<sequence>MHGQIFDWKPDWKGRGYDTFVTAAPVSIGGERYICEAIVLEKGDKKKQFYLHEVNLAKDIAAATLQDLYAGGQQLRPAAPV</sequence>
<dbReference type="EMBL" id="JAKZJU020000002">
    <property type="protein sequence ID" value="MDL2060442.1"/>
    <property type="molecule type" value="Genomic_DNA"/>
</dbReference>
<protein>
    <submittedName>
        <fullName evidence="1">Uncharacterized protein</fullName>
    </submittedName>
</protein>
<dbReference type="Proteomes" id="UP001165481">
    <property type="component" value="Unassembled WGS sequence"/>
</dbReference>
<dbReference type="RefSeq" id="WP_243375955.1">
    <property type="nucleotide sequence ID" value="NZ_JAKZJU020000002.1"/>
</dbReference>